<feature type="compositionally biased region" description="Low complexity" evidence="1">
    <location>
        <begin position="90"/>
        <end position="146"/>
    </location>
</feature>
<dbReference type="EMBL" id="AP022587">
    <property type="protein sequence ID" value="BBY23135.1"/>
    <property type="molecule type" value="Genomic_DNA"/>
</dbReference>
<keyword evidence="2" id="KW-0472">Membrane</keyword>
<name>A0A7I7QA06_9MYCO</name>
<dbReference type="Proteomes" id="UP000467130">
    <property type="component" value="Chromosome"/>
</dbReference>
<accession>A0A7I7QA06</accession>
<organism evidence="3 4">
    <name type="scientific">Mycobacterium stomatepiae</name>
    <dbReference type="NCBI Taxonomy" id="470076"/>
    <lineage>
        <taxon>Bacteria</taxon>
        <taxon>Bacillati</taxon>
        <taxon>Actinomycetota</taxon>
        <taxon>Actinomycetes</taxon>
        <taxon>Mycobacteriales</taxon>
        <taxon>Mycobacteriaceae</taxon>
        <taxon>Mycobacterium</taxon>
        <taxon>Mycobacterium simiae complex</taxon>
    </lineage>
</organism>
<sequence length="164" mass="17633">MAGPPDDFNNEPTRYRDVGRGEGPPVDEPLSPAPDQHGPVEPQLDPFDEQTEPTAWYRRPVGLILWGLSVLILIALIVYGIIQLIGDQGTTSNPKTTTTTPSTTTTTVATATPSSTPTTTTTTGPATSSAEAPEPGPTHQPTQQQPTRRHHWPSWLPTTIPQLP</sequence>
<gene>
    <name evidence="3" type="ORF">MSTO_33400</name>
</gene>
<evidence type="ECO:0000313" key="3">
    <source>
        <dbReference type="EMBL" id="BBY23135.1"/>
    </source>
</evidence>
<keyword evidence="2" id="KW-1133">Transmembrane helix</keyword>
<evidence type="ECO:0000313" key="4">
    <source>
        <dbReference type="Proteomes" id="UP000467130"/>
    </source>
</evidence>
<evidence type="ECO:0000256" key="1">
    <source>
        <dbReference type="SAM" id="MobiDB-lite"/>
    </source>
</evidence>
<evidence type="ECO:0000256" key="2">
    <source>
        <dbReference type="SAM" id="Phobius"/>
    </source>
</evidence>
<proteinExistence type="predicted"/>
<keyword evidence="4" id="KW-1185">Reference proteome</keyword>
<feature type="region of interest" description="Disordered" evidence="1">
    <location>
        <begin position="1"/>
        <end position="48"/>
    </location>
</feature>
<keyword evidence="2" id="KW-0812">Transmembrane</keyword>
<dbReference type="KEGG" id="msto:MSTO_33400"/>
<feature type="region of interest" description="Disordered" evidence="1">
    <location>
        <begin position="87"/>
        <end position="164"/>
    </location>
</feature>
<reference evidence="3 4" key="1">
    <citation type="journal article" date="2019" name="Emerg. Microbes Infect.">
        <title>Comprehensive subspecies identification of 175 nontuberculous mycobacteria species based on 7547 genomic profiles.</title>
        <authorList>
            <person name="Matsumoto Y."/>
            <person name="Kinjo T."/>
            <person name="Motooka D."/>
            <person name="Nabeya D."/>
            <person name="Jung N."/>
            <person name="Uechi K."/>
            <person name="Horii T."/>
            <person name="Iida T."/>
            <person name="Fujita J."/>
            <person name="Nakamura S."/>
        </authorList>
    </citation>
    <scope>NUCLEOTIDE SEQUENCE [LARGE SCALE GENOMIC DNA]</scope>
    <source>
        <strain evidence="3 4">JCM 17783</strain>
    </source>
</reference>
<protein>
    <submittedName>
        <fullName evidence="3">Uncharacterized protein</fullName>
    </submittedName>
</protein>
<feature type="transmembrane region" description="Helical" evidence="2">
    <location>
        <begin position="63"/>
        <end position="85"/>
    </location>
</feature>
<dbReference type="AlphaFoldDB" id="A0A7I7QA06"/>